<dbReference type="Proteomes" id="UP000054279">
    <property type="component" value="Unassembled WGS sequence"/>
</dbReference>
<dbReference type="HOGENOM" id="CLU_1661900_0_0_1"/>
<protein>
    <submittedName>
        <fullName evidence="2">Uncharacterized protein</fullName>
    </submittedName>
</protein>
<proteinExistence type="predicted"/>
<dbReference type="AlphaFoldDB" id="A0A0C9THK2"/>
<organism evidence="2 3">
    <name type="scientific">Sphaerobolus stellatus (strain SS14)</name>
    <dbReference type="NCBI Taxonomy" id="990650"/>
    <lineage>
        <taxon>Eukaryota</taxon>
        <taxon>Fungi</taxon>
        <taxon>Dikarya</taxon>
        <taxon>Basidiomycota</taxon>
        <taxon>Agaricomycotina</taxon>
        <taxon>Agaricomycetes</taxon>
        <taxon>Phallomycetidae</taxon>
        <taxon>Geastrales</taxon>
        <taxon>Sphaerobolaceae</taxon>
        <taxon>Sphaerobolus</taxon>
    </lineage>
</organism>
<evidence type="ECO:0000313" key="3">
    <source>
        <dbReference type="Proteomes" id="UP000054279"/>
    </source>
</evidence>
<reference evidence="2 3" key="1">
    <citation type="submission" date="2014-06" db="EMBL/GenBank/DDBJ databases">
        <title>Evolutionary Origins and Diversification of the Mycorrhizal Mutualists.</title>
        <authorList>
            <consortium name="DOE Joint Genome Institute"/>
            <consortium name="Mycorrhizal Genomics Consortium"/>
            <person name="Kohler A."/>
            <person name="Kuo A."/>
            <person name="Nagy L.G."/>
            <person name="Floudas D."/>
            <person name="Copeland A."/>
            <person name="Barry K.W."/>
            <person name="Cichocki N."/>
            <person name="Veneault-Fourrey C."/>
            <person name="LaButti K."/>
            <person name="Lindquist E.A."/>
            <person name="Lipzen A."/>
            <person name="Lundell T."/>
            <person name="Morin E."/>
            <person name="Murat C."/>
            <person name="Riley R."/>
            <person name="Ohm R."/>
            <person name="Sun H."/>
            <person name="Tunlid A."/>
            <person name="Henrissat B."/>
            <person name="Grigoriev I.V."/>
            <person name="Hibbett D.S."/>
            <person name="Martin F."/>
        </authorList>
    </citation>
    <scope>NUCLEOTIDE SEQUENCE [LARGE SCALE GENOMIC DNA]</scope>
    <source>
        <strain evidence="2 3">SS14</strain>
    </source>
</reference>
<sequence length="159" mass="17366">MPSPTAQNETYNEVDEDPLITSLIATLAGIEIRHSGPPHRSVYDHGVKKAHRDKGSVEFPKFFLQAATRSTGGSYPSTLDPDASSDWNEDESNGSEAIPTVPTEKEQEEANGVGFYYKKDHCIYVRSFTEEDIYQGDVLELCGPVSSVPGTLPMIALAC</sequence>
<keyword evidence="3" id="KW-1185">Reference proteome</keyword>
<gene>
    <name evidence="2" type="ORF">M422DRAFT_54414</name>
</gene>
<evidence type="ECO:0000256" key="1">
    <source>
        <dbReference type="SAM" id="MobiDB-lite"/>
    </source>
</evidence>
<feature type="region of interest" description="Disordered" evidence="1">
    <location>
        <begin position="69"/>
        <end position="107"/>
    </location>
</feature>
<dbReference type="EMBL" id="KN837294">
    <property type="protein sequence ID" value="KIJ28953.1"/>
    <property type="molecule type" value="Genomic_DNA"/>
</dbReference>
<name>A0A0C9THK2_SPHS4</name>
<evidence type="ECO:0000313" key="2">
    <source>
        <dbReference type="EMBL" id="KIJ28953.1"/>
    </source>
</evidence>
<accession>A0A0C9THK2</accession>